<keyword evidence="3" id="KW-1185">Reference proteome</keyword>
<dbReference type="Proteomes" id="UP000821837">
    <property type="component" value="Chromosome 1"/>
</dbReference>
<dbReference type="EMBL" id="JABSTV010001245">
    <property type="protein sequence ID" value="KAH7984238.1"/>
    <property type="molecule type" value="Genomic_DNA"/>
</dbReference>
<dbReference type="VEuPathDB" id="VectorBase:RSAN_041317"/>
<gene>
    <name evidence="2" type="ORF">HPB52_018383</name>
</gene>
<comment type="caution">
    <text evidence="2">The sequence shown here is derived from an EMBL/GenBank/DDBJ whole genome shotgun (WGS) entry which is preliminary data.</text>
</comment>
<name>A0A9D4YQJ6_RHISA</name>
<organism evidence="2 3">
    <name type="scientific">Rhipicephalus sanguineus</name>
    <name type="common">Brown dog tick</name>
    <name type="synonym">Ixodes sanguineus</name>
    <dbReference type="NCBI Taxonomy" id="34632"/>
    <lineage>
        <taxon>Eukaryota</taxon>
        <taxon>Metazoa</taxon>
        <taxon>Ecdysozoa</taxon>
        <taxon>Arthropoda</taxon>
        <taxon>Chelicerata</taxon>
        <taxon>Arachnida</taxon>
        <taxon>Acari</taxon>
        <taxon>Parasitiformes</taxon>
        <taxon>Ixodida</taxon>
        <taxon>Ixodoidea</taxon>
        <taxon>Ixodidae</taxon>
        <taxon>Rhipicephalinae</taxon>
        <taxon>Rhipicephalus</taxon>
        <taxon>Rhipicephalus</taxon>
    </lineage>
</organism>
<accession>A0A9D4YQJ6</accession>
<evidence type="ECO:0000313" key="3">
    <source>
        <dbReference type="Proteomes" id="UP000821837"/>
    </source>
</evidence>
<proteinExistence type="predicted"/>
<protein>
    <submittedName>
        <fullName evidence="2">Uncharacterized protein</fullName>
    </submittedName>
</protein>
<sequence length="202" mass="22028">MGSRVAIAAIATDREHFLAKFTSAVASLADEDIVAVVAGTQDAQADSSSGDEDRLDEVAATHAYSAAEVAAAFGLIRSFCSDMEGTGLSHLDNLDKIEASVQLTSKTKKQAKISDFFIYVIVRHWRHSSVEVWSSIRLISEGYPGDSPDGLHTGPLAVNYMGLLDRTTRNRHDQPTRRRGRSSEHLLHPAEEGITDNIDFCK</sequence>
<feature type="region of interest" description="Disordered" evidence="1">
    <location>
        <begin position="167"/>
        <end position="188"/>
    </location>
</feature>
<reference evidence="2" key="2">
    <citation type="submission" date="2021-09" db="EMBL/GenBank/DDBJ databases">
        <authorList>
            <person name="Jia N."/>
            <person name="Wang J."/>
            <person name="Shi W."/>
            <person name="Du L."/>
            <person name="Sun Y."/>
            <person name="Zhan W."/>
            <person name="Jiang J."/>
            <person name="Wang Q."/>
            <person name="Zhang B."/>
            <person name="Ji P."/>
            <person name="Sakyi L.B."/>
            <person name="Cui X."/>
            <person name="Yuan T."/>
            <person name="Jiang B."/>
            <person name="Yang W."/>
            <person name="Lam T.T.-Y."/>
            <person name="Chang Q."/>
            <person name="Ding S."/>
            <person name="Wang X."/>
            <person name="Zhu J."/>
            <person name="Ruan X."/>
            <person name="Zhao L."/>
            <person name="Wei J."/>
            <person name="Que T."/>
            <person name="Du C."/>
            <person name="Cheng J."/>
            <person name="Dai P."/>
            <person name="Han X."/>
            <person name="Huang E."/>
            <person name="Gao Y."/>
            <person name="Liu J."/>
            <person name="Shao H."/>
            <person name="Ye R."/>
            <person name="Li L."/>
            <person name="Wei W."/>
            <person name="Wang X."/>
            <person name="Wang C."/>
            <person name="Huo Q."/>
            <person name="Li W."/>
            <person name="Guo W."/>
            <person name="Chen H."/>
            <person name="Chen S."/>
            <person name="Zhou L."/>
            <person name="Zhou L."/>
            <person name="Ni X."/>
            <person name="Tian J."/>
            <person name="Zhou Y."/>
            <person name="Sheng Y."/>
            <person name="Liu T."/>
            <person name="Pan Y."/>
            <person name="Xia L."/>
            <person name="Li J."/>
            <person name="Zhao F."/>
            <person name="Cao W."/>
        </authorList>
    </citation>
    <scope>NUCLEOTIDE SEQUENCE</scope>
    <source>
        <strain evidence="2">Rsan-2018</strain>
        <tissue evidence="2">Larvae</tissue>
    </source>
</reference>
<dbReference type="AlphaFoldDB" id="A0A9D4YQJ6"/>
<evidence type="ECO:0000313" key="2">
    <source>
        <dbReference type="EMBL" id="KAH7984238.1"/>
    </source>
</evidence>
<evidence type="ECO:0000256" key="1">
    <source>
        <dbReference type="SAM" id="MobiDB-lite"/>
    </source>
</evidence>
<reference evidence="2" key="1">
    <citation type="journal article" date="2020" name="Cell">
        <title>Large-Scale Comparative Analyses of Tick Genomes Elucidate Their Genetic Diversity and Vector Capacities.</title>
        <authorList>
            <consortium name="Tick Genome and Microbiome Consortium (TIGMIC)"/>
            <person name="Jia N."/>
            <person name="Wang J."/>
            <person name="Shi W."/>
            <person name="Du L."/>
            <person name="Sun Y."/>
            <person name="Zhan W."/>
            <person name="Jiang J.F."/>
            <person name="Wang Q."/>
            <person name="Zhang B."/>
            <person name="Ji P."/>
            <person name="Bell-Sakyi L."/>
            <person name="Cui X.M."/>
            <person name="Yuan T.T."/>
            <person name="Jiang B.G."/>
            <person name="Yang W.F."/>
            <person name="Lam T.T."/>
            <person name="Chang Q.C."/>
            <person name="Ding S.J."/>
            <person name="Wang X.J."/>
            <person name="Zhu J.G."/>
            <person name="Ruan X.D."/>
            <person name="Zhao L."/>
            <person name="Wei J.T."/>
            <person name="Ye R.Z."/>
            <person name="Que T.C."/>
            <person name="Du C.H."/>
            <person name="Zhou Y.H."/>
            <person name="Cheng J.X."/>
            <person name="Dai P.F."/>
            <person name="Guo W.B."/>
            <person name="Han X.H."/>
            <person name="Huang E.J."/>
            <person name="Li L.F."/>
            <person name="Wei W."/>
            <person name="Gao Y.C."/>
            <person name="Liu J.Z."/>
            <person name="Shao H.Z."/>
            <person name="Wang X."/>
            <person name="Wang C.C."/>
            <person name="Yang T.C."/>
            <person name="Huo Q.B."/>
            <person name="Li W."/>
            <person name="Chen H.Y."/>
            <person name="Chen S.E."/>
            <person name="Zhou L.G."/>
            <person name="Ni X.B."/>
            <person name="Tian J.H."/>
            <person name="Sheng Y."/>
            <person name="Liu T."/>
            <person name="Pan Y.S."/>
            <person name="Xia L.Y."/>
            <person name="Li J."/>
            <person name="Zhao F."/>
            <person name="Cao W.C."/>
        </authorList>
    </citation>
    <scope>NUCLEOTIDE SEQUENCE</scope>
    <source>
        <strain evidence="2">Rsan-2018</strain>
    </source>
</reference>